<dbReference type="Proteomes" id="UP000887576">
    <property type="component" value="Unplaced"/>
</dbReference>
<organism evidence="1 2">
    <name type="scientific">Panagrolaimus sp. JU765</name>
    <dbReference type="NCBI Taxonomy" id="591449"/>
    <lineage>
        <taxon>Eukaryota</taxon>
        <taxon>Metazoa</taxon>
        <taxon>Ecdysozoa</taxon>
        <taxon>Nematoda</taxon>
        <taxon>Chromadorea</taxon>
        <taxon>Rhabditida</taxon>
        <taxon>Tylenchina</taxon>
        <taxon>Panagrolaimomorpha</taxon>
        <taxon>Panagrolaimoidea</taxon>
        <taxon>Panagrolaimidae</taxon>
        <taxon>Panagrolaimus</taxon>
    </lineage>
</organism>
<proteinExistence type="predicted"/>
<accession>A0AC34QSJ8</accession>
<dbReference type="WBParaSite" id="JU765_v2.g19068.t1">
    <property type="protein sequence ID" value="JU765_v2.g19068.t1"/>
    <property type="gene ID" value="JU765_v2.g19068"/>
</dbReference>
<evidence type="ECO:0000313" key="2">
    <source>
        <dbReference type="WBParaSite" id="JU765_v2.g19068.t1"/>
    </source>
</evidence>
<reference evidence="2" key="1">
    <citation type="submission" date="2022-11" db="UniProtKB">
        <authorList>
            <consortium name="WormBaseParasite"/>
        </authorList>
    </citation>
    <scope>IDENTIFICATION</scope>
</reference>
<name>A0AC34QSJ8_9BILA</name>
<protein>
    <submittedName>
        <fullName evidence="2">Armadillo-like helical domain-containing protein</fullName>
    </submittedName>
</protein>
<evidence type="ECO:0000313" key="1">
    <source>
        <dbReference type="Proteomes" id="UP000887576"/>
    </source>
</evidence>
<sequence>MLSPTKLDSDEKLHEIKIEREPKVVKFYKQLLVEGNLEPLQFNELFLLHPNTSILTKIIEELTVEQLNRSKNAIQGLVGEILRIFEGEQGLKFFNACQTLSVLAYHMSQKFTNVIQAQCFLLPGSPSEFAKVFSQRFRDVIVGDCCLTLKLCVLNTLSSLWIAFRKCQNNPLLFAIANEDLFDAMIAIYSYPDLKPLQATGLPLFAVLMKCKEEKETNAFSKKFLSLDNNIGVVGIGQFVTEQLVSHIDKFVKDNVGDKSNILSYMTTKIFDLFGKDDVPNKIPKAQNLSLLLFLYQAIRLNRNVPIILTSPPHNPLLASNQDGVCSDVNASAFSNFLSFTSFILADFNRENQKTYSKLCMLILWHIVDEPYVQSTMQDVHLANRVSLYKPAMLHRSAAFEPISSDPTTLSTALLELLTDFNATHLMQSFPFSHYTISLSIIHRMLIYHKKCRIRLQSWRPLFKSLVSIVNYLTNNHEKLPVERTFSLLNHVLLVINFFITYGDTFLPDAPAYDFLYYEISRQSLVFLRLNSITLEKIDDHDFVESKSVIGKVSNQLINILSIIEHIRPKLEIVAQSYPTQEQVISIVQSCFNDLTLKLYEGLEVVEFTEEKNMDDFLDPLTESMPLPVTPHWADKMDYNVIVDLLSNIEFS</sequence>